<keyword evidence="6" id="KW-0812">Transmembrane</keyword>
<comment type="caution">
    <text evidence="8">The sequence shown here is derived from an EMBL/GenBank/DDBJ whole genome shotgun (WGS) entry which is preliminary data.</text>
</comment>
<evidence type="ECO:0000313" key="9">
    <source>
        <dbReference type="Proteomes" id="UP001560019"/>
    </source>
</evidence>
<dbReference type="PANTHER" id="PTHR10434:SF64">
    <property type="entry name" value="1-ACYL-SN-GLYCEROL-3-PHOSPHATE ACYLTRANSFERASE-RELATED"/>
    <property type="match status" value="1"/>
</dbReference>
<keyword evidence="6" id="KW-0472">Membrane</keyword>
<keyword evidence="6" id="KW-1133">Transmembrane helix</keyword>
<reference evidence="8 9" key="1">
    <citation type="submission" date="2024-06" db="EMBL/GenBank/DDBJ databases">
        <title>Genome of Rhodovulum iodosum, a marine photoferrotroph.</title>
        <authorList>
            <person name="Bianchini G."/>
            <person name="Nikeleit V."/>
            <person name="Kappler A."/>
            <person name="Bryce C."/>
            <person name="Sanchez-Baracaldo P."/>
        </authorList>
    </citation>
    <scope>NUCLEOTIDE SEQUENCE [LARGE SCALE GENOMIC DNA]</scope>
    <source>
        <strain evidence="8 9">UT/N1</strain>
    </source>
</reference>
<dbReference type="RefSeq" id="WP_125404173.1">
    <property type="nucleotide sequence ID" value="NZ_JBEHHI010000002.1"/>
</dbReference>
<dbReference type="SUPFAM" id="SSF69593">
    <property type="entry name" value="Glycerol-3-phosphate (1)-acyltransferase"/>
    <property type="match status" value="1"/>
</dbReference>
<feature type="transmembrane region" description="Helical" evidence="6">
    <location>
        <begin position="23"/>
        <end position="46"/>
    </location>
</feature>
<evidence type="ECO:0000256" key="3">
    <source>
        <dbReference type="ARBA" id="ARBA00022679"/>
    </source>
</evidence>
<dbReference type="InterPro" id="IPR002123">
    <property type="entry name" value="Plipid/glycerol_acylTrfase"/>
</dbReference>
<evidence type="ECO:0000259" key="7">
    <source>
        <dbReference type="SMART" id="SM00563"/>
    </source>
</evidence>
<dbReference type="SMART" id="SM00563">
    <property type="entry name" value="PlsC"/>
    <property type="match status" value="1"/>
</dbReference>
<protein>
    <submittedName>
        <fullName evidence="8">1-acyl-sn-glycerol-3-phosphate acyltransferase</fullName>
    </submittedName>
</protein>
<accession>A0ABV3XUL3</accession>
<proteinExistence type="predicted"/>
<dbReference type="EMBL" id="JBEHHI010000002">
    <property type="protein sequence ID" value="MEX5729031.1"/>
    <property type="molecule type" value="Genomic_DNA"/>
</dbReference>
<keyword evidence="9" id="KW-1185">Reference proteome</keyword>
<comment type="pathway">
    <text evidence="1">Lipid metabolism.</text>
</comment>
<evidence type="ECO:0000256" key="2">
    <source>
        <dbReference type="ARBA" id="ARBA00022516"/>
    </source>
</evidence>
<keyword evidence="4" id="KW-0443">Lipid metabolism</keyword>
<feature type="domain" description="Phospholipid/glycerol acyltransferase" evidence="7">
    <location>
        <begin position="89"/>
        <end position="204"/>
    </location>
</feature>
<organism evidence="8 9">
    <name type="scientific">Rhodovulum iodosum</name>
    <dbReference type="NCBI Taxonomy" id="68291"/>
    <lineage>
        <taxon>Bacteria</taxon>
        <taxon>Pseudomonadati</taxon>
        <taxon>Pseudomonadota</taxon>
        <taxon>Alphaproteobacteria</taxon>
        <taxon>Rhodobacterales</taxon>
        <taxon>Paracoccaceae</taxon>
        <taxon>Rhodovulum</taxon>
    </lineage>
</organism>
<dbReference type="Pfam" id="PF01553">
    <property type="entry name" value="Acyltransferase"/>
    <property type="match status" value="1"/>
</dbReference>
<evidence type="ECO:0000256" key="4">
    <source>
        <dbReference type="ARBA" id="ARBA00023098"/>
    </source>
</evidence>
<dbReference type="PANTHER" id="PTHR10434">
    <property type="entry name" value="1-ACYL-SN-GLYCEROL-3-PHOSPHATE ACYLTRANSFERASE"/>
    <property type="match status" value="1"/>
</dbReference>
<dbReference type="Proteomes" id="UP001560019">
    <property type="component" value="Unassembled WGS sequence"/>
</dbReference>
<sequence>MATWDGAPPPAAAPIGAAGWARVAWRGAALGGVTFGCLGVLLLVRLVERPIFGWHRPVTPFITQFVCRMAFVILGIGYRVQGQRMTERGAVVCNHASWLDIFTLNARKRVYFVAKSEVAGWAGIGWLARATGTVFINRDRREAKRQTEVFEARLKAGHKLLFFPEGTSTDGMRVLPFKTTLFAAFLSEGLRDLLFVQPVTVIYTAPEGQDARFYGWWGDMGFAPHLVKLLAQKPQGAVEVIYHAPLKVSDFTDRKALARACEEAVRSGMQAARTAAAG</sequence>
<keyword evidence="5 8" id="KW-0012">Acyltransferase</keyword>
<evidence type="ECO:0000313" key="8">
    <source>
        <dbReference type="EMBL" id="MEX5729031.1"/>
    </source>
</evidence>
<dbReference type="GO" id="GO:0016746">
    <property type="term" value="F:acyltransferase activity"/>
    <property type="evidence" value="ECO:0007669"/>
    <property type="project" value="UniProtKB-KW"/>
</dbReference>
<feature type="transmembrane region" description="Helical" evidence="6">
    <location>
        <begin position="58"/>
        <end position="78"/>
    </location>
</feature>
<evidence type="ECO:0000256" key="5">
    <source>
        <dbReference type="ARBA" id="ARBA00023315"/>
    </source>
</evidence>
<keyword evidence="3" id="KW-0808">Transferase</keyword>
<evidence type="ECO:0000256" key="6">
    <source>
        <dbReference type="SAM" id="Phobius"/>
    </source>
</evidence>
<gene>
    <name evidence="8" type="ORF">Ga0609869_002384</name>
</gene>
<keyword evidence="2" id="KW-0444">Lipid biosynthesis</keyword>
<dbReference type="CDD" id="cd07989">
    <property type="entry name" value="LPLAT_AGPAT-like"/>
    <property type="match status" value="1"/>
</dbReference>
<evidence type="ECO:0000256" key="1">
    <source>
        <dbReference type="ARBA" id="ARBA00005189"/>
    </source>
</evidence>
<name>A0ABV3XUL3_9RHOB</name>